<dbReference type="RefSeq" id="WP_170231456.1">
    <property type="nucleotide sequence ID" value="NZ_VFPA01000002.1"/>
</dbReference>
<dbReference type="GO" id="GO:0050660">
    <property type="term" value="F:flavin adenine dinucleotide binding"/>
    <property type="evidence" value="ECO:0007669"/>
    <property type="project" value="TreeGrafter"/>
</dbReference>
<dbReference type="InterPro" id="IPR011766">
    <property type="entry name" value="TPP_enzyme_TPP-bd"/>
</dbReference>
<dbReference type="PANTHER" id="PTHR18968">
    <property type="entry name" value="THIAMINE PYROPHOSPHATE ENZYMES"/>
    <property type="match status" value="1"/>
</dbReference>
<dbReference type="InterPro" id="IPR012001">
    <property type="entry name" value="Thiamin_PyroP_enz_TPP-bd_dom"/>
</dbReference>
<dbReference type="CDD" id="cd07035">
    <property type="entry name" value="TPP_PYR_POX_like"/>
    <property type="match status" value="1"/>
</dbReference>
<dbReference type="Pfam" id="PF00205">
    <property type="entry name" value="TPP_enzyme_M"/>
    <property type="match status" value="1"/>
</dbReference>
<dbReference type="Proteomes" id="UP000315677">
    <property type="component" value="Unassembled WGS sequence"/>
</dbReference>
<dbReference type="EMBL" id="VFPA01000002">
    <property type="protein sequence ID" value="TQM11861.1"/>
    <property type="molecule type" value="Genomic_DNA"/>
</dbReference>
<dbReference type="InterPro" id="IPR029035">
    <property type="entry name" value="DHS-like_NAD/FAD-binding_dom"/>
</dbReference>
<dbReference type="InterPro" id="IPR029061">
    <property type="entry name" value="THDP-binding"/>
</dbReference>
<proteinExistence type="inferred from homology"/>
<dbReference type="GO" id="GO:0009099">
    <property type="term" value="P:L-valine biosynthetic process"/>
    <property type="evidence" value="ECO:0007669"/>
    <property type="project" value="TreeGrafter"/>
</dbReference>
<keyword evidence="2 3" id="KW-0786">Thiamine pyrophosphate</keyword>
<comment type="similarity">
    <text evidence="1 3">Belongs to the TPP enzyme family.</text>
</comment>
<dbReference type="Pfam" id="PF02775">
    <property type="entry name" value="TPP_enzyme_C"/>
    <property type="match status" value="1"/>
</dbReference>
<feature type="domain" description="Thiamine pyrophosphate enzyme central" evidence="4">
    <location>
        <begin position="197"/>
        <end position="321"/>
    </location>
</feature>
<feature type="domain" description="Thiamine pyrophosphate enzyme TPP-binding" evidence="5">
    <location>
        <begin position="380"/>
        <end position="525"/>
    </location>
</feature>
<dbReference type="GO" id="GO:0000287">
    <property type="term" value="F:magnesium ion binding"/>
    <property type="evidence" value="ECO:0007669"/>
    <property type="project" value="InterPro"/>
</dbReference>
<evidence type="ECO:0000259" key="5">
    <source>
        <dbReference type="Pfam" id="PF02775"/>
    </source>
</evidence>
<dbReference type="PANTHER" id="PTHR18968:SF129">
    <property type="entry name" value="ACETOLACTATE SYNTHASE"/>
    <property type="match status" value="1"/>
</dbReference>
<evidence type="ECO:0000256" key="2">
    <source>
        <dbReference type="ARBA" id="ARBA00023052"/>
    </source>
</evidence>
<dbReference type="GO" id="GO:0005948">
    <property type="term" value="C:acetolactate synthase complex"/>
    <property type="evidence" value="ECO:0007669"/>
    <property type="project" value="TreeGrafter"/>
</dbReference>
<dbReference type="SUPFAM" id="SSF52467">
    <property type="entry name" value="DHS-like NAD/FAD-binding domain"/>
    <property type="match status" value="1"/>
</dbReference>
<dbReference type="InterPro" id="IPR045229">
    <property type="entry name" value="TPP_enz"/>
</dbReference>
<organism evidence="7 8">
    <name type="scientific">Pseudonocardia kunmingensis</name>
    <dbReference type="NCBI Taxonomy" id="630975"/>
    <lineage>
        <taxon>Bacteria</taxon>
        <taxon>Bacillati</taxon>
        <taxon>Actinomycetota</taxon>
        <taxon>Actinomycetes</taxon>
        <taxon>Pseudonocardiales</taxon>
        <taxon>Pseudonocardiaceae</taxon>
        <taxon>Pseudonocardia</taxon>
    </lineage>
</organism>
<name>A0A543DRB3_9PSEU</name>
<reference evidence="7 8" key="1">
    <citation type="submission" date="2019-06" db="EMBL/GenBank/DDBJ databases">
        <title>Sequencing the genomes of 1000 actinobacteria strains.</title>
        <authorList>
            <person name="Klenk H.-P."/>
        </authorList>
    </citation>
    <scope>NUCLEOTIDE SEQUENCE [LARGE SCALE GENOMIC DNA]</scope>
    <source>
        <strain evidence="7 8">DSM 45301</strain>
    </source>
</reference>
<evidence type="ECO:0000313" key="7">
    <source>
        <dbReference type="EMBL" id="TQM11861.1"/>
    </source>
</evidence>
<dbReference type="GO" id="GO:0030976">
    <property type="term" value="F:thiamine pyrophosphate binding"/>
    <property type="evidence" value="ECO:0007669"/>
    <property type="project" value="InterPro"/>
</dbReference>
<evidence type="ECO:0000259" key="4">
    <source>
        <dbReference type="Pfam" id="PF00205"/>
    </source>
</evidence>
<keyword evidence="8" id="KW-1185">Reference proteome</keyword>
<dbReference type="GO" id="GO:0009097">
    <property type="term" value="P:isoleucine biosynthetic process"/>
    <property type="evidence" value="ECO:0007669"/>
    <property type="project" value="TreeGrafter"/>
</dbReference>
<dbReference type="Gene3D" id="3.40.50.1220">
    <property type="entry name" value="TPP-binding domain"/>
    <property type="match status" value="1"/>
</dbReference>
<dbReference type="InterPro" id="IPR012000">
    <property type="entry name" value="Thiamin_PyroP_enz_cen_dom"/>
</dbReference>
<gene>
    <name evidence="7" type="ORF">FB558_4434</name>
</gene>
<evidence type="ECO:0000256" key="3">
    <source>
        <dbReference type="RuleBase" id="RU362132"/>
    </source>
</evidence>
<feature type="domain" description="Thiamine pyrophosphate enzyme N-terminal TPP-binding" evidence="6">
    <location>
        <begin position="4"/>
        <end position="107"/>
    </location>
</feature>
<dbReference type="Pfam" id="PF02776">
    <property type="entry name" value="TPP_enzyme_N"/>
    <property type="match status" value="1"/>
</dbReference>
<evidence type="ECO:0000313" key="8">
    <source>
        <dbReference type="Proteomes" id="UP000315677"/>
    </source>
</evidence>
<sequence>MSRTVAAVVAEYLAEAGVSHVFTYPGDPTVEFLEALRLQGTEIVLGRREGTAAFMAEGMAQATGNLGVCVSTLGPGSTALVNGVAAAQWDRVPMLAISGQIEAAREQFFTHQVVDHGRLFGPITKWAGRLETAAVGPTLRKAMRTAVAERPGAVHLTVGGDVFKAQAPDEPVALPPLEARSLGVQVHGHGGDTPDPVARLARSRRPVILAGIGAVRGEATKELVALAETVGAPVVVSPMAKGVVPEDHPYFAGVLDMACNTVMWDLLAASDLVVAVGFDAVELIKPWLLAVPVLHVDAVPNTDQVYQAEVELVGGVADVLRWMADEWRGEPRTDPGDVAAHRARLREVYYSGRVADRLNPTDVLDVVRGAMNHDAVVACDVGSHKLLVGQGWTTPAPRGVLMSNGLSSMGFGVPAAIAAKLAFPDRPVAGLVGDGGFAMAATEMRLAASVGANLAVVVFVDESLNRIELKQAVAGYPSTATRIEATDLVKLAESMDCDGVRVTSVAELERATAGVNDLTRPLVIEAVIDPAQYEAQF</sequence>
<dbReference type="AlphaFoldDB" id="A0A543DRB3"/>
<comment type="caution">
    <text evidence="7">The sequence shown here is derived from an EMBL/GenBank/DDBJ whole genome shotgun (WGS) entry which is preliminary data.</text>
</comment>
<evidence type="ECO:0000256" key="1">
    <source>
        <dbReference type="ARBA" id="ARBA00007812"/>
    </source>
</evidence>
<dbReference type="SUPFAM" id="SSF52518">
    <property type="entry name" value="Thiamin diphosphate-binding fold (THDP-binding)"/>
    <property type="match status" value="2"/>
</dbReference>
<evidence type="ECO:0000259" key="6">
    <source>
        <dbReference type="Pfam" id="PF02776"/>
    </source>
</evidence>
<accession>A0A543DRB3</accession>
<dbReference type="GO" id="GO:0003984">
    <property type="term" value="F:acetolactate synthase activity"/>
    <property type="evidence" value="ECO:0007669"/>
    <property type="project" value="TreeGrafter"/>
</dbReference>
<protein>
    <submittedName>
        <fullName evidence="7">Acetolactate synthase-1/2/3 large subunit</fullName>
    </submittedName>
</protein>
<dbReference type="Gene3D" id="3.40.50.970">
    <property type="match status" value="2"/>
</dbReference>